<feature type="transmembrane region" description="Helical" evidence="7">
    <location>
        <begin position="6"/>
        <end position="29"/>
    </location>
</feature>
<dbReference type="PANTHER" id="PTHR21624:SF1">
    <property type="entry name" value="ALKYLGLYCEROL MONOOXYGENASE"/>
    <property type="match status" value="1"/>
</dbReference>
<feature type="domain" description="Fatty acid hydroxylase" evidence="8">
    <location>
        <begin position="89"/>
        <end position="223"/>
    </location>
</feature>
<feature type="transmembrane region" description="Helical" evidence="7">
    <location>
        <begin position="50"/>
        <end position="71"/>
    </location>
</feature>
<dbReference type="RefSeq" id="WP_368376519.1">
    <property type="nucleotide sequence ID" value="NZ_JBFRYB010000001.1"/>
</dbReference>
<evidence type="ECO:0000256" key="2">
    <source>
        <dbReference type="ARBA" id="ARBA00022692"/>
    </source>
</evidence>
<evidence type="ECO:0000259" key="8">
    <source>
        <dbReference type="Pfam" id="PF04116"/>
    </source>
</evidence>
<keyword evidence="3 7" id="KW-1133">Transmembrane helix</keyword>
<organism evidence="9 10">
    <name type="scientific">Zhongshania arctica</name>
    <dbReference type="NCBI Taxonomy" id="3238302"/>
    <lineage>
        <taxon>Bacteria</taxon>
        <taxon>Pseudomonadati</taxon>
        <taxon>Pseudomonadota</taxon>
        <taxon>Gammaproteobacteria</taxon>
        <taxon>Cellvibrionales</taxon>
        <taxon>Spongiibacteraceae</taxon>
        <taxon>Zhongshania</taxon>
    </lineage>
</organism>
<proteinExistence type="predicted"/>
<keyword evidence="5" id="KW-0443">Lipid metabolism</keyword>
<dbReference type="Proteomes" id="UP001557484">
    <property type="component" value="Unassembled WGS sequence"/>
</dbReference>
<protein>
    <submittedName>
        <fullName evidence="9">Sterol desaturase family protein</fullName>
        <ecNumber evidence="9">1.-.-.-</ecNumber>
    </submittedName>
</protein>
<dbReference type="Pfam" id="PF04116">
    <property type="entry name" value="FA_hydroxylase"/>
    <property type="match status" value="1"/>
</dbReference>
<dbReference type="InterPro" id="IPR006694">
    <property type="entry name" value="Fatty_acid_hydroxylase"/>
</dbReference>
<reference evidence="9 10" key="1">
    <citation type="journal article" date="2011" name="Int. J. Syst. Evol. Microbiol.">
        <title>Zhongshania antarctica gen. nov., sp. nov. and Zhongshania guokunii sp. nov., gammaproteobacteria respectively isolated from coastal attached (fast) ice and surface seawater of the Antarctic.</title>
        <authorList>
            <person name="Li H.J."/>
            <person name="Zhang X.Y."/>
            <person name="Chen C.X."/>
            <person name="Zhang Y.J."/>
            <person name="Gao Z.M."/>
            <person name="Yu Y."/>
            <person name="Chen X.L."/>
            <person name="Chen B."/>
            <person name="Zhang Y.Z."/>
        </authorList>
    </citation>
    <scope>NUCLEOTIDE SEQUENCE [LARGE SCALE GENOMIC DNA]</scope>
    <source>
        <strain evidence="9 10">R06B22</strain>
    </source>
</reference>
<dbReference type="InterPro" id="IPR051689">
    <property type="entry name" value="Sterol_desaturase/TMEM195"/>
</dbReference>
<name>A0ABV3TYL5_9GAMM</name>
<evidence type="ECO:0000256" key="4">
    <source>
        <dbReference type="ARBA" id="ARBA00023002"/>
    </source>
</evidence>
<sequence length="298" mass="34621">MQDVLHALFFVTAFGMVFLAVIAAEYLYVRRAGKTGVYHPRETVANLAAGFSYKIVDGIAIALFIQAFYLWVYQYGLQWNPSASVISIIALIVFIDFCFYLNHYMMHKVRWFWSGHITHHSSEHMNFSTALRQNFTFAFSGSWVLWWIPAALVGFDKNWVLLAIEGNLVYQFFLHTEQVRKLGVLEKVMNTPSHHRVHHGSNPAQIDRNFGGIFIFWDKLFGTFQDEDTAGEIKYGVNHMPAKPYNPFYLQVHGWVELAQDVWRFKDLRILYKHPEWADEHYGDSNQSMAEIPPTEKA</sequence>
<dbReference type="GO" id="GO:0016491">
    <property type="term" value="F:oxidoreductase activity"/>
    <property type="evidence" value="ECO:0007669"/>
    <property type="project" value="UniProtKB-KW"/>
</dbReference>
<dbReference type="EC" id="1.-.-.-" evidence="9"/>
<evidence type="ECO:0000256" key="6">
    <source>
        <dbReference type="ARBA" id="ARBA00023136"/>
    </source>
</evidence>
<keyword evidence="2 7" id="KW-0812">Transmembrane</keyword>
<evidence type="ECO:0000256" key="3">
    <source>
        <dbReference type="ARBA" id="ARBA00022989"/>
    </source>
</evidence>
<dbReference type="PANTHER" id="PTHR21624">
    <property type="entry name" value="STEROL DESATURASE-RELATED PROTEIN"/>
    <property type="match status" value="1"/>
</dbReference>
<accession>A0ABV3TYL5</accession>
<evidence type="ECO:0000313" key="9">
    <source>
        <dbReference type="EMBL" id="MEX1666445.1"/>
    </source>
</evidence>
<evidence type="ECO:0000256" key="5">
    <source>
        <dbReference type="ARBA" id="ARBA00023098"/>
    </source>
</evidence>
<keyword evidence="4 9" id="KW-0560">Oxidoreductase</keyword>
<feature type="transmembrane region" description="Helical" evidence="7">
    <location>
        <begin position="83"/>
        <end position="101"/>
    </location>
</feature>
<evidence type="ECO:0000256" key="7">
    <source>
        <dbReference type="SAM" id="Phobius"/>
    </source>
</evidence>
<evidence type="ECO:0000313" key="10">
    <source>
        <dbReference type="Proteomes" id="UP001557484"/>
    </source>
</evidence>
<keyword evidence="10" id="KW-1185">Reference proteome</keyword>
<keyword evidence="6 7" id="KW-0472">Membrane</keyword>
<comment type="subcellular location">
    <subcellularLocation>
        <location evidence="1">Endomembrane system</location>
        <topology evidence="1">Multi-pass membrane protein</topology>
    </subcellularLocation>
</comment>
<gene>
    <name evidence="9" type="ORF">AB4875_13210</name>
</gene>
<evidence type="ECO:0000256" key="1">
    <source>
        <dbReference type="ARBA" id="ARBA00004127"/>
    </source>
</evidence>
<dbReference type="EMBL" id="JBFRYB010000001">
    <property type="protein sequence ID" value="MEX1666445.1"/>
    <property type="molecule type" value="Genomic_DNA"/>
</dbReference>
<comment type="caution">
    <text evidence="9">The sequence shown here is derived from an EMBL/GenBank/DDBJ whole genome shotgun (WGS) entry which is preliminary data.</text>
</comment>